<dbReference type="FunCoup" id="G3SSJ8">
    <property type="interactions" value="15"/>
</dbReference>
<dbReference type="HOGENOM" id="CLU_022190_1_0_1"/>
<dbReference type="STRING" id="9785.ENSLAFP00000002935"/>
<dbReference type="AlphaFoldDB" id="G3SSJ8"/>
<feature type="region of interest" description="Disordered" evidence="1">
    <location>
        <begin position="341"/>
        <end position="465"/>
    </location>
</feature>
<feature type="region of interest" description="Disordered" evidence="1">
    <location>
        <begin position="25"/>
        <end position="50"/>
    </location>
</feature>
<evidence type="ECO:0008006" key="4">
    <source>
        <dbReference type="Google" id="ProtNLM"/>
    </source>
</evidence>
<feature type="compositionally biased region" description="Basic residues" evidence="1">
    <location>
        <begin position="389"/>
        <end position="400"/>
    </location>
</feature>
<evidence type="ECO:0000256" key="1">
    <source>
        <dbReference type="SAM" id="MobiDB-lite"/>
    </source>
</evidence>
<feature type="compositionally biased region" description="Acidic residues" evidence="1">
    <location>
        <begin position="364"/>
        <end position="376"/>
    </location>
</feature>
<proteinExistence type="predicted"/>
<feature type="region of interest" description="Disordered" evidence="1">
    <location>
        <begin position="230"/>
        <end position="251"/>
    </location>
</feature>
<dbReference type="OMA" id="PCHSLYT"/>
<dbReference type="Proteomes" id="UP000007646">
    <property type="component" value="Unassembled WGS sequence"/>
</dbReference>
<feature type="compositionally biased region" description="Low complexity" evidence="1">
    <location>
        <begin position="511"/>
        <end position="523"/>
    </location>
</feature>
<reference evidence="2 3" key="1">
    <citation type="submission" date="2009-06" db="EMBL/GenBank/DDBJ databases">
        <title>The Genome Sequence of Loxodonta africana (African elephant).</title>
        <authorList>
            <person name="Di Palma F."/>
            <person name="Heiman D."/>
            <person name="Young S."/>
            <person name="Johnson J."/>
            <person name="Lander E.S."/>
            <person name="Lindblad-Toh K."/>
        </authorList>
    </citation>
    <scope>NUCLEOTIDE SEQUENCE [LARGE SCALE GENOMIC DNA]</scope>
    <source>
        <strain evidence="2 3">Isolate ISIS603380</strain>
    </source>
</reference>
<name>G3SSJ8_LOXAF</name>
<reference evidence="2" key="3">
    <citation type="submission" date="2025-09" db="UniProtKB">
        <authorList>
            <consortium name="Ensembl"/>
        </authorList>
    </citation>
    <scope>IDENTIFICATION</scope>
    <source>
        <strain evidence="2">Isolate ISIS603380</strain>
    </source>
</reference>
<dbReference type="GeneTree" id="ENSGT00390000002259"/>
<dbReference type="eggNOG" id="ENOG502STQK">
    <property type="taxonomic scope" value="Eukaryota"/>
</dbReference>
<dbReference type="InterPro" id="IPR031532">
    <property type="entry name" value="DUF4702"/>
</dbReference>
<keyword evidence="3" id="KW-1185">Reference proteome</keyword>
<reference evidence="2" key="2">
    <citation type="submission" date="2025-08" db="UniProtKB">
        <authorList>
            <consortium name="Ensembl"/>
        </authorList>
    </citation>
    <scope>IDENTIFICATION</scope>
    <source>
        <strain evidence="2">Isolate ISIS603380</strain>
    </source>
</reference>
<feature type="compositionally biased region" description="Polar residues" evidence="1">
    <location>
        <begin position="230"/>
        <end position="240"/>
    </location>
</feature>
<dbReference type="PANTHER" id="PTHR36861">
    <property type="entry name" value="COILED-COIL DOMAIN-CONTAINING PROTEIN 116"/>
    <property type="match status" value="1"/>
</dbReference>
<feature type="region of interest" description="Disordered" evidence="1">
    <location>
        <begin position="510"/>
        <end position="530"/>
    </location>
</feature>
<protein>
    <recommendedName>
        <fullName evidence="4">Coiled-coil domain containing 116</fullName>
    </recommendedName>
</protein>
<dbReference type="InParanoid" id="G3SSJ8"/>
<dbReference type="Pfam" id="PF15774">
    <property type="entry name" value="DUF4702"/>
    <property type="match status" value="1"/>
</dbReference>
<accession>G3SSJ8</accession>
<feature type="compositionally biased region" description="Basic and acidic residues" evidence="1">
    <location>
        <begin position="436"/>
        <end position="449"/>
    </location>
</feature>
<evidence type="ECO:0000313" key="3">
    <source>
        <dbReference type="Proteomes" id="UP000007646"/>
    </source>
</evidence>
<dbReference type="PANTHER" id="PTHR36861:SF1">
    <property type="entry name" value="COILED-COIL DOMAIN-CONTAINING PROTEIN 116"/>
    <property type="match status" value="1"/>
</dbReference>
<organism evidence="2 3">
    <name type="scientific">Loxodonta africana</name>
    <name type="common">African elephant</name>
    <dbReference type="NCBI Taxonomy" id="9785"/>
    <lineage>
        <taxon>Eukaryota</taxon>
        <taxon>Metazoa</taxon>
        <taxon>Chordata</taxon>
        <taxon>Craniata</taxon>
        <taxon>Vertebrata</taxon>
        <taxon>Euteleostomi</taxon>
        <taxon>Mammalia</taxon>
        <taxon>Eutheria</taxon>
        <taxon>Afrotheria</taxon>
        <taxon>Proboscidea</taxon>
        <taxon>Elephantidae</taxon>
        <taxon>Loxodonta</taxon>
    </lineage>
</organism>
<dbReference type="GO" id="GO:0005813">
    <property type="term" value="C:centrosome"/>
    <property type="evidence" value="ECO:0007669"/>
    <property type="project" value="TreeGrafter"/>
</dbReference>
<dbReference type="Ensembl" id="ENSLAFT00000003522.4">
    <property type="protein sequence ID" value="ENSLAFP00000002935.4"/>
    <property type="gene ID" value="ENSLAFG00000003523.4"/>
</dbReference>
<sequence length="552" mass="60044">MARCRHHSGYLADDEAGHTTYMARVQPPRKPLFPEMRPTSKLGHEPHPPSLYGPSGSSVLRGHRRSAWGTQPFGSFLDFLVKGQVLDSLQTVVEEATERVAAMKTEAGEPLVEVQDPMETYSKGQRARARPSPSTVYRHRMRPSLCTGHLNNYPSCSSSGSDSRSSLSAGGLGLRSHDNDLGAHGVGPLPPMRDRLLLERNLKRLLWLENKGKGQSKPSSQRDSLLWDSMGSQASSQWTPDQPPSWFSGLLGSGSGTPAASDLGPTERELIFLKREFNKEMKSLLSQPASFDLPPYCSAREPYHTLDFLAKHHLFPALQRVIHQAVDKLSGACRPDGCPLFPMAYESTPEPEPEPPPGSMPSSPDEDPNDGEEEPYESLPTSVSSPKMGYRKSAKGRGWGKVKEGGSPVSGTQVATKFRLKVTPTEEFKVPGSSSPRHEVPDLESREQDPPLPTLGTPSPSQRAQPWRGLHITLPAPGIVVDVSSSHSRLSSLETPPLVSPCHLFTLSPRPSATGSFSPSSTSLCPEVTSSKRSLGAWGTALQREGSFTHHS</sequence>
<evidence type="ECO:0000313" key="2">
    <source>
        <dbReference type="Ensembl" id="ENSLAFP00000002935.4"/>
    </source>
</evidence>